<accession>A0AAN6YBK0</accession>
<dbReference type="GO" id="GO:0004315">
    <property type="term" value="F:3-oxoacyl-[acyl-carrier-protein] synthase activity"/>
    <property type="evidence" value="ECO:0007669"/>
    <property type="project" value="InterPro"/>
</dbReference>
<dbReference type="InterPro" id="IPR029058">
    <property type="entry name" value="AB_hydrolase_fold"/>
</dbReference>
<dbReference type="Proteomes" id="UP001301769">
    <property type="component" value="Unassembled WGS sequence"/>
</dbReference>
<evidence type="ECO:0000259" key="6">
    <source>
        <dbReference type="PROSITE" id="PS52004"/>
    </source>
</evidence>
<evidence type="ECO:0000313" key="8">
    <source>
        <dbReference type="EMBL" id="KAK4215595.1"/>
    </source>
</evidence>
<dbReference type="Pfam" id="PF02801">
    <property type="entry name" value="Ketoacyl-synt_C"/>
    <property type="match status" value="1"/>
</dbReference>
<dbReference type="PANTHER" id="PTHR43775:SF37">
    <property type="entry name" value="SI:DKEY-61P9.11"/>
    <property type="match status" value="1"/>
</dbReference>
<protein>
    <submittedName>
        <fullName evidence="8">Uncharacterized protein</fullName>
    </submittedName>
</protein>
<feature type="domain" description="Ketosynthase family 3 (KS3)" evidence="6">
    <location>
        <begin position="402"/>
        <end position="837"/>
    </location>
</feature>
<organism evidence="8 9">
    <name type="scientific">Rhypophila decipiens</name>
    <dbReference type="NCBI Taxonomy" id="261697"/>
    <lineage>
        <taxon>Eukaryota</taxon>
        <taxon>Fungi</taxon>
        <taxon>Dikarya</taxon>
        <taxon>Ascomycota</taxon>
        <taxon>Pezizomycotina</taxon>
        <taxon>Sordariomycetes</taxon>
        <taxon>Sordariomycetidae</taxon>
        <taxon>Sordariales</taxon>
        <taxon>Naviculisporaceae</taxon>
        <taxon>Rhypophila</taxon>
    </lineage>
</organism>
<reference evidence="8" key="2">
    <citation type="submission" date="2023-05" db="EMBL/GenBank/DDBJ databases">
        <authorList>
            <consortium name="Lawrence Berkeley National Laboratory"/>
            <person name="Steindorff A."/>
            <person name="Hensen N."/>
            <person name="Bonometti L."/>
            <person name="Westerberg I."/>
            <person name="Brannstrom I.O."/>
            <person name="Guillou S."/>
            <person name="Cros-Aarteil S."/>
            <person name="Calhoun S."/>
            <person name="Haridas S."/>
            <person name="Kuo A."/>
            <person name="Mondo S."/>
            <person name="Pangilinan J."/>
            <person name="Riley R."/>
            <person name="Labutti K."/>
            <person name="Andreopoulos B."/>
            <person name="Lipzen A."/>
            <person name="Chen C."/>
            <person name="Yanf M."/>
            <person name="Daum C."/>
            <person name="Ng V."/>
            <person name="Clum A."/>
            <person name="Ohm R."/>
            <person name="Martin F."/>
            <person name="Silar P."/>
            <person name="Natvig D."/>
            <person name="Lalanne C."/>
            <person name="Gautier V."/>
            <person name="Ament-Velasquez S.L."/>
            <person name="Kruys A."/>
            <person name="Hutchinson M.I."/>
            <person name="Powell A.J."/>
            <person name="Barry K."/>
            <person name="Miller A.N."/>
            <person name="Grigoriev I.V."/>
            <person name="Debuchy R."/>
            <person name="Gladieux P."/>
            <person name="Thoren M.H."/>
            <person name="Johannesson H."/>
        </authorList>
    </citation>
    <scope>NUCLEOTIDE SEQUENCE</scope>
    <source>
        <strain evidence="8">PSN293</strain>
    </source>
</reference>
<dbReference type="PANTHER" id="PTHR43775">
    <property type="entry name" value="FATTY ACID SYNTHASE"/>
    <property type="match status" value="1"/>
</dbReference>
<evidence type="ECO:0000259" key="7">
    <source>
        <dbReference type="PROSITE" id="PS52019"/>
    </source>
</evidence>
<feature type="domain" description="PKS/mFAS DH" evidence="7">
    <location>
        <begin position="1304"/>
        <end position="1651"/>
    </location>
</feature>
<dbReference type="InterPro" id="IPR014043">
    <property type="entry name" value="Acyl_transferase_dom"/>
</dbReference>
<dbReference type="InterPro" id="IPR049551">
    <property type="entry name" value="PKS_DH_C"/>
</dbReference>
<reference evidence="8" key="1">
    <citation type="journal article" date="2023" name="Mol. Phylogenet. Evol.">
        <title>Genome-scale phylogeny and comparative genomics of the fungal order Sordariales.</title>
        <authorList>
            <person name="Hensen N."/>
            <person name="Bonometti L."/>
            <person name="Westerberg I."/>
            <person name="Brannstrom I.O."/>
            <person name="Guillou S."/>
            <person name="Cros-Aarteil S."/>
            <person name="Calhoun S."/>
            <person name="Haridas S."/>
            <person name="Kuo A."/>
            <person name="Mondo S."/>
            <person name="Pangilinan J."/>
            <person name="Riley R."/>
            <person name="LaButti K."/>
            <person name="Andreopoulos B."/>
            <person name="Lipzen A."/>
            <person name="Chen C."/>
            <person name="Yan M."/>
            <person name="Daum C."/>
            <person name="Ng V."/>
            <person name="Clum A."/>
            <person name="Steindorff A."/>
            <person name="Ohm R.A."/>
            <person name="Martin F."/>
            <person name="Silar P."/>
            <person name="Natvig D.O."/>
            <person name="Lalanne C."/>
            <person name="Gautier V."/>
            <person name="Ament-Velasquez S.L."/>
            <person name="Kruys A."/>
            <person name="Hutchinson M.I."/>
            <person name="Powell A.J."/>
            <person name="Barry K."/>
            <person name="Miller A.N."/>
            <person name="Grigoriev I.V."/>
            <person name="Debuchy R."/>
            <person name="Gladieux P."/>
            <person name="Hiltunen Thoren M."/>
            <person name="Johannesson H."/>
        </authorList>
    </citation>
    <scope>NUCLEOTIDE SEQUENCE</scope>
    <source>
        <strain evidence="8">PSN293</strain>
    </source>
</reference>
<feature type="region of interest" description="C-terminal hotdog fold" evidence="4">
    <location>
        <begin position="1485"/>
        <end position="1651"/>
    </location>
</feature>
<dbReference type="EMBL" id="MU858078">
    <property type="protein sequence ID" value="KAK4215595.1"/>
    <property type="molecule type" value="Genomic_DNA"/>
</dbReference>
<dbReference type="SUPFAM" id="SSF55048">
    <property type="entry name" value="Probable ACP-binding domain of malonyl-CoA ACP transacylase"/>
    <property type="match status" value="1"/>
</dbReference>
<dbReference type="InterPro" id="IPR016035">
    <property type="entry name" value="Acyl_Trfase/lysoPLipase"/>
</dbReference>
<dbReference type="Pfam" id="PF14765">
    <property type="entry name" value="PS-DH"/>
    <property type="match status" value="1"/>
</dbReference>
<keyword evidence="2" id="KW-0597">Phosphoprotein</keyword>
<dbReference type="SMART" id="SM00825">
    <property type="entry name" value="PKS_KS"/>
    <property type="match status" value="1"/>
</dbReference>
<dbReference type="InterPro" id="IPR016036">
    <property type="entry name" value="Malonyl_transacylase_ACP-bd"/>
</dbReference>
<evidence type="ECO:0000256" key="5">
    <source>
        <dbReference type="SAM" id="MobiDB-lite"/>
    </source>
</evidence>
<name>A0AAN6YBK0_9PEZI</name>
<dbReference type="Gene3D" id="3.40.366.10">
    <property type="entry name" value="Malonyl-Coenzyme A Acyl Carrier Protein, domain 2"/>
    <property type="match status" value="2"/>
</dbReference>
<dbReference type="InterPro" id="IPR014031">
    <property type="entry name" value="Ketoacyl_synth_C"/>
</dbReference>
<feature type="compositionally biased region" description="Polar residues" evidence="5">
    <location>
        <begin position="1678"/>
        <end position="1692"/>
    </location>
</feature>
<keyword evidence="1" id="KW-0596">Phosphopantetheine</keyword>
<feature type="active site" description="Proton acceptor; for dehydratase activity" evidence="4">
    <location>
        <position position="1354"/>
    </location>
</feature>
<dbReference type="InterPro" id="IPR042104">
    <property type="entry name" value="PKS_dehydratase_sf"/>
</dbReference>
<dbReference type="Gene3D" id="1.10.1200.10">
    <property type="entry name" value="ACP-like"/>
    <property type="match status" value="1"/>
</dbReference>
<dbReference type="Gene3D" id="3.40.47.10">
    <property type="match status" value="1"/>
</dbReference>
<feature type="region of interest" description="Disordered" evidence="5">
    <location>
        <begin position="1786"/>
        <end position="1807"/>
    </location>
</feature>
<dbReference type="Gene3D" id="3.10.129.110">
    <property type="entry name" value="Polyketide synthase dehydratase"/>
    <property type="match status" value="1"/>
</dbReference>
<evidence type="ECO:0000256" key="4">
    <source>
        <dbReference type="PROSITE-ProRule" id="PRU01363"/>
    </source>
</evidence>
<dbReference type="GO" id="GO:0044550">
    <property type="term" value="P:secondary metabolite biosynthetic process"/>
    <property type="evidence" value="ECO:0007669"/>
    <property type="project" value="TreeGrafter"/>
</dbReference>
<gene>
    <name evidence="8" type="ORF">QBC37DRAFT_281428</name>
</gene>
<dbReference type="GO" id="GO:0004312">
    <property type="term" value="F:fatty acid synthase activity"/>
    <property type="evidence" value="ECO:0007669"/>
    <property type="project" value="TreeGrafter"/>
</dbReference>
<dbReference type="Pfam" id="PF00698">
    <property type="entry name" value="Acyl_transf_1"/>
    <property type="match status" value="1"/>
</dbReference>
<dbReference type="InterPro" id="IPR018201">
    <property type="entry name" value="Ketoacyl_synth_AS"/>
</dbReference>
<dbReference type="InterPro" id="IPR020841">
    <property type="entry name" value="PKS_Beta-ketoAc_synthase_dom"/>
</dbReference>
<dbReference type="Pfam" id="PF22621">
    <property type="entry name" value="CurL-like_PKS_C"/>
    <property type="match status" value="1"/>
</dbReference>
<keyword evidence="3" id="KW-0808">Transferase</keyword>
<keyword evidence="9" id="KW-1185">Reference proteome</keyword>
<proteinExistence type="predicted"/>
<dbReference type="PROSITE" id="PS00606">
    <property type="entry name" value="KS3_1"/>
    <property type="match status" value="1"/>
</dbReference>
<dbReference type="SUPFAM" id="SSF53474">
    <property type="entry name" value="alpha/beta-Hydrolases"/>
    <property type="match status" value="1"/>
</dbReference>
<feature type="compositionally biased region" description="Low complexity" evidence="5">
    <location>
        <begin position="1793"/>
        <end position="1807"/>
    </location>
</feature>
<evidence type="ECO:0000256" key="2">
    <source>
        <dbReference type="ARBA" id="ARBA00022553"/>
    </source>
</evidence>
<dbReference type="SUPFAM" id="SSF52151">
    <property type="entry name" value="FabD/lysophospholipase-like"/>
    <property type="match status" value="1"/>
</dbReference>
<dbReference type="GO" id="GO:0006633">
    <property type="term" value="P:fatty acid biosynthetic process"/>
    <property type="evidence" value="ECO:0007669"/>
    <property type="project" value="InterPro"/>
</dbReference>
<dbReference type="Pfam" id="PF00975">
    <property type="entry name" value="Thioesterase"/>
    <property type="match status" value="1"/>
</dbReference>
<dbReference type="SUPFAM" id="SSF53901">
    <property type="entry name" value="Thiolase-like"/>
    <property type="match status" value="1"/>
</dbReference>
<dbReference type="InterPro" id="IPR032088">
    <property type="entry name" value="SAT"/>
</dbReference>
<dbReference type="Gene3D" id="3.40.50.1820">
    <property type="entry name" value="alpha/beta hydrolase"/>
    <property type="match status" value="1"/>
</dbReference>
<dbReference type="InterPro" id="IPR050091">
    <property type="entry name" value="PKS_NRPS_Biosynth_Enz"/>
</dbReference>
<comment type="caution">
    <text evidence="8">The sequence shown here is derived from an EMBL/GenBank/DDBJ whole genome shotgun (WGS) entry which is preliminary data.</text>
</comment>
<dbReference type="InterPro" id="IPR036736">
    <property type="entry name" value="ACP-like_sf"/>
</dbReference>
<dbReference type="InterPro" id="IPR016039">
    <property type="entry name" value="Thiolase-like"/>
</dbReference>
<dbReference type="SMART" id="SM00827">
    <property type="entry name" value="PKS_AT"/>
    <property type="match status" value="1"/>
</dbReference>
<dbReference type="Pfam" id="PF16073">
    <property type="entry name" value="SAT"/>
    <property type="match status" value="1"/>
</dbReference>
<dbReference type="PROSITE" id="PS52004">
    <property type="entry name" value="KS3_2"/>
    <property type="match status" value="1"/>
</dbReference>
<dbReference type="Pfam" id="PF00109">
    <property type="entry name" value="ketoacyl-synt"/>
    <property type="match status" value="1"/>
</dbReference>
<feature type="active site" description="Proton donor; for dehydratase activity" evidence="4">
    <location>
        <position position="1559"/>
    </location>
</feature>
<evidence type="ECO:0000313" key="9">
    <source>
        <dbReference type="Proteomes" id="UP001301769"/>
    </source>
</evidence>
<dbReference type="CDD" id="cd00833">
    <property type="entry name" value="PKS"/>
    <property type="match status" value="1"/>
</dbReference>
<sequence>MATTNTRYIMLFGGQGSTSIFSPTTAATAERDALSTSAGNALLSRCHAAFLEDMTSLDNDSKRKLDIDLSSFPSPSSLVRPPTRYHTHPVLQATTIFLCQLLHYLAETNRLDTKYSESVFENIQETAGFSSGILPAAVVSLSQTVDQLVACGVQAFRLALWTAARTHLYVLLEHDESKDLEQGGDGRGEKTKSPTLSLVIRGLTQTDITIRMAQYNSSRSKPSLSISAITSPSVISISGPKQELCQFQKNHLSDVTTTFAFVHGWYHGGTGLQCLFQQVVNDCERRGISFPVSLEKKKPIRSSSTRDGSLFHPTKPQDVLTWLAEHLLVRCVDWCCTIRAMADNINDYLDKDKNRDLTVKVMSFGPGSNSLFPQVANPRTQLADLSPFKPAPPISFNPQQHKDSIAIVGMSVNLPLGQSPSQLWETLASGLSAVSEIPSSRFNVSSSSSSSSSSSIPTTMKATTGCFLPDSAAFAFDNTFFSISPREALSMDPQQRMLLTAAHNALSDAGYVPDSTPTFDRSSMGCYVGLATGDYTANLGSNADNIDVYYSSGTLRAFAAGRISYFYKWSGPAMVTDTACSSSMVSIYQAVRALQGGDCKAALAGGANVITAPDMHLGLARGHFLSKKGDGCKPFDKEADGYTRAEGCVMFVLKRLEDGVKEGDRIWGVIRGVEVNQSGEASSITHPHSRTQTGLLRRLLDKTGVDVASVGVVEAHGTGTQAGDAREVESLGAVFEGSGTGREVFLGSVKGSIGHCEAASGAAGLAKLVLMLKERQIPPQVGFKTVNPALEGTLERAGLVIPTRLMPWNHHQLKTPRRALLNNFGAAGSNGSLLLEDWVESKEAKERSAYLFALSAKSEKALQWSVREHMHLLSGPKPPLLRDVCYTSAARRQVYDHRIAMSCSSVQDLVAKLKQYQSRNVSMTKPAPKVSKIVFAFAGQGSWSDGVGRELLDTLPPFRDTIEECDRIITSLDSDYRYPSILAFLLQVQGAEQWSDSDKIVASQCACVALQVSLARTFMSCGIKPDYMMGHSLGEYAALHIAGVLSLYDTLLVVAGRSRLMTEKCLAGTSGMLACNMSPEKAQQVVLSGQNLKELSVACHNSPEDCVVGGPLEQLSLFQAECKEAKTKTLDVPFAFHTSALDPILESLEELGRGINFGQAAIPVLSNVHGRFFEDQDLDSSYFALHARQQVRFSDMLECLQHRLEQDASSNGHTLFMDIGPHPTTLPMLRASLPSSPNHVYLGTLQKSKEAWKSMTESLAAICLCELPRPANWRPIFTGTSARVTSLPAHLLEGSTYLVPYQEPVLLPEAEPEPDPRIRTGFYLLPWAHPSEPEADGLLLETDLTIIGPLISGHDVGGTCICPASVFHELAIEAADVMFRPQAPQVLTVQGLRFANPLVYVPSVSQEETTTTTRLVLVRITRRGQEESAAEFTITSTSALDTSAKETEHCSGSISVQSLHPGSKQWARDEALVLRQSRNFSRAGHHHSRISTFRPKVLYEAVFSRVVRYATEYQSLTYLDVADSNLEGLGQFQVPSNSPGFGSETAAVDGCLTHPVFTDTLLHAAGFIANLNMVMDSKEQMIGICARVESLEIAYRDIDVSKGVFTIYCSLLEINGAKSVLADTVVLNEAGKVVAVVRGIEFRKLRLPVFQAALARDCDDTVVKPCRAMDMARKFGRTGQSGLETPSTSSVDFPTPNPGIDPDFIRSSVMEIVVRVGGFQGGREGISTLLSTKSLDELGIDSMMRIEIAAKLCRVFPGQALDHRPHALEDCNTLDEMQAVVLAATAGPPPPGSGRISTSLPPSSSRSNPVTLHMALSTVQSTPLVLFHDGSGQITPYARLTAHDRTTHAFWDPSFGGLMSDKKQPFTSITHMAGHYISLLMPTLDKNTPIILGGWSFGGVVAFEAATQLISRGFQVKGLVLIDVPSPVDHEPLPEIIIDRVCKGSSSLKQEFLYNASLLGMYKPVRLNLKTVMLQSKELFDTEEELGVRYEWLNKSEARTRALREWEVLTGGQVIEVLDIPGNHFGAFDQCHVDETSKQLWKACRIIEEA</sequence>
<dbReference type="Gene3D" id="3.30.70.3290">
    <property type="match status" value="1"/>
</dbReference>
<evidence type="ECO:0000256" key="3">
    <source>
        <dbReference type="ARBA" id="ARBA00022679"/>
    </source>
</evidence>
<feature type="region of interest" description="N-terminal hotdog fold" evidence="4">
    <location>
        <begin position="1304"/>
        <end position="1461"/>
    </location>
</feature>
<evidence type="ECO:0000256" key="1">
    <source>
        <dbReference type="ARBA" id="ARBA00022450"/>
    </source>
</evidence>
<dbReference type="InterPro" id="IPR014030">
    <property type="entry name" value="Ketoacyl_synth_N"/>
</dbReference>
<dbReference type="PROSITE" id="PS52019">
    <property type="entry name" value="PKS_MFAS_DH"/>
    <property type="match status" value="1"/>
</dbReference>
<dbReference type="InterPro" id="IPR049900">
    <property type="entry name" value="PKS_mFAS_DH"/>
</dbReference>
<feature type="region of interest" description="Disordered" evidence="5">
    <location>
        <begin position="1677"/>
        <end position="1697"/>
    </location>
</feature>
<dbReference type="InterPro" id="IPR001227">
    <property type="entry name" value="Ac_transferase_dom_sf"/>
</dbReference>
<dbReference type="InterPro" id="IPR001031">
    <property type="entry name" value="Thioesterase"/>
</dbReference>